<keyword evidence="4 5" id="KW-0808">Transferase</keyword>
<protein>
    <recommendedName>
        <fullName evidence="5">Sulfotransferase</fullName>
        <ecNumber evidence="5">2.8.2.-</ecNumber>
    </recommendedName>
</protein>
<reference evidence="7" key="1">
    <citation type="submission" date="2025-08" db="UniProtKB">
        <authorList>
            <consortium name="Ensembl"/>
        </authorList>
    </citation>
    <scope>IDENTIFICATION</scope>
</reference>
<keyword evidence="8" id="KW-1185">Reference proteome</keyword>
<keyword evidence="3" id="KW-0963">Cytoplasm</keyword>
<evidence type="ECO:0000256" key="1">
    <source>
        <dbReference type="ARBA" id="ARBA00004496"/>
    </source>
</evidence>
<evidence type="ECO:0000256" key="3">
    <source>
        <dbReference type="ARBA" id="ARBA00022490"/>
    </source>
</evidence>
<dbReference type="GO" id="GO:0005737">
    <property type="term" value="C:cytoplasm"/>
    <property type="evidence" value="ECO:0007669"/>
    <property type="project" value="UniProtKB-SubCell"/>
</dbReference>
<gene>
    <name evidence="7" type="primary">LOC101602661</name>
</gene>
<dbReference type="Gene3D" id="3.40.50.300">
    <property type="entry name" value="P-loop containing nucleotide triphosphate hydrolases"/>
    <property type="match status" value="2"/>
</dbReference>
<evidence type="ECO:0000313" key="7">
    <source>
        <dbReference type="Ensembl" id="ENSJJAP00000016820.1"/>
    </source>
</evidence>
<dbReference type="EC" id="2.8.2.-" evidence="5"/>
<dbReference type="GeneTree" id="ENSGT00940000160996"/>
<comment type="similarity">
    <text evidence="2 5">Belongs to the sulfotransferase 1 family.</text>
</comment>
<feature type="domain" description="Sulfotransferase" evidence="6">
    <location>
        <begin position="169"/>
        <end position="254"/>
    </location>
</feature>
<dbReference type="GO" id="GO:0008146">
    <property type="term" value="F:sulfotransferase activity"/>
    <property type="evidence" value="ECO:0007669"/>
    <property type="project" value="InterPro"/>
</dbReference>
<dbReference type="Pfam" id="PF00685">
    <property type="entry name" value="Sulfotransfer_1"/>
    <property type="match status" value="2"/>
</dbReference>
<dbReference type="InterPro" id="IPR000863">
    <property type="entry name" value="Sulfotransferase_dom"/>
</dbReference>
<reference evidence="7" key="2">
    <citation type="submission" date="2025-09" db="UniProtKB">
        <authorList>
            <consortium name="Ensembl"/>
        </authorList>
    </citation>
    <scope>IDENTIFICATION</scope>
</reference>
<dbReference type="Proteomes" id="UP000694385">
    <property type="component" value="Unassembled WGS sequence"/>
</dbReference>
<sequence length="262" mass="30414">MSLEKMKDLHLDDQCLQPETKEVDGILMSKMISDNWDKIWNFQAKPDDLLIATYAKAGTTWTQEIVDMIQHDGDVQKCQRANTFDRHPFIEWTLPPPLNSESTCAPSSSNKITKSFPRTWTSVLNIIYVARNAKDCLVSYYHFSRMNKMLPDPGTWDEYIETFKAGKGKEIEKIVKFLEKDISEEVLNKIIYHTSFDVMKQNPMANYTTLPSSIMDHSISPFMRKGMPGDWKNYFTVAQSEDFDKDYQKKMEGSTLTFRTEI</sequence>
<dbReference type="InterPro" id="IPR027417">
    <property type="entry name" value="P-loop_NTPase"/>
</dbReference>
<evidence type="ECO:0000256" key="4">
    <source>
        <dbReference type="ARBA" id="ARBA00022679"/>
    </source>
</evidence>
<accession>A0A8C5L2S2</accession>
<dbReference type="PANTHER" id="PTHR11783">
    <property type="entry name" value="SULFOTRANSFERASE SULT"/>
    <property type="match status" value="1"/>
</dbReference>
<proteinExistence type="inferred from homology"/>
<evidence type="ECO:0000256" key="2">
    <source>
        <dbReference type="ARBA" id="ARBA00005771"/>
    </source>
</evidence>
<dbReference type="Ensembl" id="ENSJJAT00000023334.1">
    <property type="protein sequence ID" value="ENSJJAP00000016820.1"/>
    <property type="gene ID" value="ENSJJAG00000018551.1"/>
</dbReference>
<feature type="domain" description="Sulfotransferase" evidence="6">
    <location>
        <begin position="46"/>
        <end position="167"/>
    </location>
</feature>
<dbReference type="AlphaFoldDB" id="A0A8C5L2S2"/>
<dbReference type="SUPFAM" id="SSF52540">
    <property type="entry name" value="P-loop containing nucleoside triphosphate hydrolases"/>
    <property type="match status" value="1"/>
</dbReference>
<evidence type="ECO:0000259" key="6">
    <source>
        <dbReference type="Pfam" id="PF00685"/>
    </source>
</evidence>
<comment type="subcellular location">
    <subcellularLocation>
        <location evidence="1">Cytoplasm</location>
    </subcellularLocation>
</comment>
<organism evidence="7 8">
    <name type="scientific">Jaculus jaculus</name>
    <name type="common">Lesser Egyptian jerboa</name>
    <dbReference type="NCBI Taxonomy" id="51337"/>
    <lineage>
        <taxon>Eukaryota</taxon>
        <taxon>Metazoa</taxon>
        <taxon>Chordata</taxon>
        <taxon>Craniata</taxon>
        <taxon>Vertebrata</taxon>
        <taxon>Euteleostomi</taxon>
        <taxon>Mammalia</taxon>
        <taxon>Eutheria</taxon>
        <taxon>Euarchontoglires</taxon>
        <taxon>Glires</taxon>
        <taxon>Rodentia</taxon>
        <taxon>Myomorpha</taxon>
        <taxon>Dipodoidea</taxon>
        <taxon>Dipodidae</taxon>
        <taxon>Dipodinae</taxon>
        <taxon>Jaculus</taxon>
    </lineage>
</organism>
<evidence type="ECO:0000313" key="8">
    <source>
        <dbReference type="Proteomes" id="UP000694385"/>
    </source>
</evidence>
<name>A0A8C5L2S2_JACJA</name>
<evidence type="ECO:0000256" key="5">
    <source>
        <dbReference type="RuleBase" id="RU361155"/>
    </source>
</evidence>